<protein>
    <recommendedName>
        <fullName evidence="2">dual-specificity kinase</fullName>
        <ecNumber evidence="2">2.7.12.1</ecNumber>
    </recommendedName>
</protein>
<dbReference type="InterPro" id="IPR050494">
    <property type="entry name" value="Ser_Thr_dual-spec_kinase"/>
</dbReference>
<evidence type="ECO:0000256" key="8">
    <source>
        <dbReference type="ARBA" id="ARBA00022840"/>
    </source>
</evidence>
<dbReference type="GO" id="GO:0005524">
    <property type="term" value="F:ATP binding"/>
    <property type="evidence" value="ECO:0007669"/>
    <property type="project" value="UniProtKB-UniRule"/>
</dbReference>
<dbReference type="InterPro" id="IPR011009">
    <property type="entry name" value="Kinase-like_dom_sf"/>
</dbReference>
<dbReference type="InterPro" id="IPR017441">
    <property type="entry name" value="Protein_kinase_ATP_BS"/>
</dbReference>
<evidence type="ECO:0000256" key="12">
    <source>
        <dbReference type="PROSITE-ProRule" id="PRU10141"/>
    </source>
</evidence>
<name>A0A7I8W6D3_9ANNE</name>
<feature type="binding site" evidence="12">
    <location>
        <position position="234"/>
    </location>
    <ligand>
        <name>ATP</name>
        <dbReference type="ChEBI" id="CHEBI:30616"/>
    </ligand>
</feature>
<evidence type="ECO:0000256" key="3">
    <source>
        <dbReference type="ARBA" id="ARBA00022527"/>
    </source>
</evidence>
<evidence type="ECO:0000256" key="10">
    <source>
        <dbReference type="ARBA" id="ARBA00049308"/>
    </source>
</evidence>
<accession>A0A7I8W6D3</accession>
<comment type="caution">
    <text evidence="15">The sequence shown here is derived from an EMBL/GenBank/DDBJ whole genome shotgun (WGS) entry which is preliminary data.</text>
</comment>
<comment type="similarity">
    <text evidence="1">Belongs to the protein kinase superfamily. CMGC Ser/Thr protein kinase family. MNB/DYRK subfamily.</text>
</comment>
<keyword evidence="8 12" id="KW-0067">ATP-binding</keyword>
<keyword evidence="5" id="KW-0808">Transferase</keyword>
<evidence type="ECO:0000256" key="6">
    <source>
        <dbReference type="ARBA" id="ARBA00022741"/>
    </source>
</evidence>
<dbReference type="SUPFAM" id="SSF56112">
    <property type="entry name" value="Protein kinase-like (PK-like)"/>
    <property type="match status" value="1"/>
</dbReference>
<dbReference type="Pfam" id="PF00069">
    <property type="entry name" value="Pkinase"/>
    <property type="match status" value="1"/>
</dbReference>
<dbReference type="Gene3D" id="3.30.10.30">
    <property type="entry name" value="DYRK"/>
    <property type="match status" value="1"/>
</dbReference>
<dbReference type="Gene3D" id="3.30.200.20">
    <property type="entry name" value="Phosphorylase Kinase, domain 1"/>
    <property type="match status" value="1"/>
</dbReference>
<proteinExistence type="inferred from homology"/>
<organism evidence="15 16">
    <name type="scientific">Dimorphilus gyrociliatus</name>
    <dbReference type="NCBI Taxonomy" id="2664684"/>
    <lineage>
        <taxon>Eukaryota</taxon>
        <taxon>Metazoa</taxon>
        <taxon>Spiralia</taxon>
        <taxon>Lophotrochozoa</taxon>
        <taxon>Annelida</taxon>
        <taxon>Polychaeta</taxon>
        <taxon>Polychaeta incertae sedis</taxon>
        <taxon>Dinophilidae</taxon>
        <taxon>Dimorphilus</taxon>
    </lineage>
</organism>
<dbReference type="GO" id="GO:0005856">
    <property type="term" value="C:cytoskeleton"/>
    <property type="evidence" value="ECO:0007669"/>
    <property type="project" value="TreeGrafter"/>
</dbReference>
<dbReference type="InterPro" id="IPR042521">
    <property type="entry name" value="DYRK"/>
</dbReference>
<reference evidence="15 16" key="1">
    <citation type="submission" date="2020-08" db="EMBL/GenBank/DDBJ databases">
        <authorList>
            <person name="Hejnol A."/>
        </authorList>
    </citation>
    <scope>NUCLEOTIDE SEQUENCE [LARGE SCALE GENOMIC DNA]</scope>
</reference>
<dbReference type="GO" id="GO:0005737">
    <property type="term" value="C:cytoplasm"/>
    <property type="evidence" value="ECO:0007669"/>
    <property type="project" value="TreeGrafter"/>
</dbReference>
<dbReference type="EMBL" id="CAJFCJ010000019">
    <property type="protein sequence ID" value="CAD5123735.1"/>
    <property type="molecule type" value="Genomic_DNA"/>
</dbReference>
<dbReference type="CDD" id="cd14225">
    <property type="entry name" value="PKc_DYRK4"/>
    <property type="match status" value="1"/>
</dbReference>
<feature type="region of interest" description="Disordered" evidence="13">
    <location>
        <begin position="89"/>
        <end position="115"/>
    </location>
</feature>
<dbReference type="FunFam" id="3.30.200.20:FF:000127">
    <property type="entry name" value="Putative dual specificity tyrosine-phosphorylation-regulated kinase 2"/>
    <property type="match status" value="1"/>
</dbReference>
<evidence type="ECO:0000259" key="14">
    <source>
        <dbReference type="PROSITE" id="PS50011"/>
    </source>
</evidence>
<evidence type="ECO:0000313" key="16">
    <source>
        <dbReference type="Proteomes" id="UP000549394"/>
    </source>
</evidence>
<gene>
    <name evidence="15" type="ORF">DGYR_LOCUS11379</name>
</gene>
<evidence type="ECO:0000256" key="9">
    <source>
        <dbReference type="ARBA" id="ARBA00049003"/>
    </source>
</evidence>
<keyword evidence="6 12" id="KW-0547">Nucleotide-binding</keyword>
<dbReference type="GO" id="GO:0004712">
    <property type="term" value="F:protein serine/threonine/tyrosine kinase activity"/>
    <property type="evidence" value="ECO:0007669"/>
    <property type="project" value="UniProtKB-EC"/>
</dbReference>
<feature type="region of interest" description="Disordered" evidence="13">
    <location>
        <begin position="549"/>
        <end position="616"/>
    </location>
</feature>
<dbReference type="Proteomes" id="UP000549394">
    <property type="component" value="Unassembled WGS sequence"/>
</dbReference>
<comment type="catalytic activity">
    <reaction evidence="10">
        <text>L-threonyl-[protein] + ATP = O-phospho-L-threonyl-[protein] + ADP + H(+)</text>
        <dbReference type="Rhea" id="RHEA:46608"/>
        <dbReference type="Rhea" id="RHEA-COMP:11060"/>
        <dbReference type="Rhea" id="RHEA-COMP:11605"/>
        <dbReference type="ChEBI" id="CHEBI:15378"/>
        <dbReference type="ChEBI" id="CHEBI:30013"/>
        <dbReference type="ChEBI" id="CHEBI:30616"/>
        <dbReference type="ChEBI" id="CHEBI:61977"/>
        <dbReference type="ChEBI" id="CHEBI:456216"/>
        <dbReference type="EC" id="2.7.12.1"/>
    </reaction>
</comment>
<evidence type="ECO:0000313" key="15">
    <source>
        <dbReference type="EMBL" id="CAD5123735.1"/>
    </source>
</evidence>
<dbReference type="PROSITE" id="PS50011">
    <property type="entry name" value="PROTEIN_KINASE_DOM"/>
    <property type="match status" value="1"/>
</dbReference>
<sequence length="616" mass="70885">MSLDWRFRVASGDATSRKLSFKVALTKSNQNTQHNPTYKTHHRINASDTSQLSALPLSKNTNKLSKSTYHHVHPPEQKANIANMQLPHLHGSHHSKSEGLPHLQKQNASQPSFNINKSHKEWNKTDHNTSNSPQQSMTPAECLKQFRHRLTVFEQSEILDYPDVFFLGLDAKKIDGVQGQGQNNGYDDENGSYLKVMHDHLAYRYEMLEVLGKGSFGQVVKCIDHKTGGIVAVKIIRNKKRFHHQALVEVKILDALRRKDKDNGHNVIHMGEYFYFRNHLCITFELMGINLYELIKKNNFQGFSLSLIRRFAISLLICMRHLHAEKIIHCDLKPENILLRQRGQSSIKVIDFGSSCYEHQRVYTYIQSRFYRSPEVILGLPYSMPIDMWSLGCILAELYTGYPLFPGENEVEQLACIMEIFGLPPQNVLDQASRRRLFFDSKGCPRTITNSKGKKRRPSTKDLASVLKTNDANFLDFLRRCLEWDPVKRMTPDEAMDHDWIREGIQNKMRSNNAPPPAQSRIQQSRLIRKAEHKQLVLRDRTNIDDKWNKDKTIKTNTHTQERLQPIGASAEHKFDESRPTTQGKKSSLAKVERNSLKSGSMESEEQKFLPPIAGK</sequence>
<comment type="catalytic activity">
    <reaction evidence="9">
        <text>L-seryl-[protein] + ATP = O-phospho-L-seryl-[protein] + ADP + H(+)</text>
        <dbReference type="Rhea" id="RHEA:17989"/>
        <dbReference type="Rhea" id="RHEA-COMP:9863"/>
        <dbReference type="Rhea" id="RHEA-COMP:11604"/>
        <dbReference type="ChEBI" id="CHEBI:15378"/>
        <dbReference type="ChEBI" id="CHEBI:29999"/>
        <dbReference type="ChEBI" id="CHEBI:30616"/>
        <dbReference type="ChEBI" id="CHEBI:83421"/>
        <dbReference type="ChEBI" id="CHEBI:456216"/>
        <dbReference type="EC" id="2.7.12.1"/>
    </reaction>
</comment>
<dbReference type="PANTHER" id="PTHR24058">
    <property type="entry name" value="DUAL SPECIFICITY PROTEIN KINASE"/>
    <property type="match status" value="1"/>
</dbReference>
<dbReference type="PROSITE" id="PS00108">
    <property type="entry name" value="PROTEIN_KINASE_ST"/>
    <property type="match status" value="1"/>
</dbReference>
<dbReference type="PROSITE" id="PS00107">
    <property type="entry name" value="PROTEIN_KINASE_ATP"/>
    <property type="match status" value="1"/>
</dbReference>
<dbReference type="FunFam" id="1.10.510.10:FF:000112">
    <property type="entry name" value="Putative dual specificity tyrosine-phosphorylation-regulated kinase 2"/>
    <property type="match status" value="1"/>
</dbReference>
<dbReference type="AlphaFoldDB" id="A0A7I8W6D3"/>
<dbReference type="InterPro" id="IPR000719">
    <property type="entry name" value="Prot_kinase_dom"/>
</dbReference>
<feature type="compositionally biased region" description="Polar residues" evidence="13">
    <location>
        <begin position="46"/>
        <end position="57"/>
    </location>
</feature>
<dbReference type="SMART" id="SM00220">
    <property type="entry name" value="S_TKc"/>
    <property type="match status" value="1"/>
</dbReference>
<keyword evidence="16" id="KW-1185">Reference proteome</keyword>
<dbReference type="OrthoDB" id="9332038at2759"/>
<evidence type="ECO:0000256" key="2">
    <source>
        <dbReference type="ARBA" id="ARBA00013203"/>
    </source>
</evidence>
<feature type="domain" description="Protein kinase" evidence="14">
    <location>
        <begin position="205"/>
        <end position="501"/>
    </location>
</feature>
<feature type="compositionally biased region" description="Polar residues" evidence="13">
    <location>
        <begin position="27"/>
        <end position="38"/>
    </location>
</feature>
<feature type="region of interest" description="Disordered" evidence="13">
    <location>
        <begin position="27"/>
        <end position="57"/>
    </location>
</feature>
<keyword evidence="3" id="KW-0723">Serine/threonine-protein kinase</keyword>
<evidence type="ECO:0000256" key="7">
    <source>
        <dbReference type="ARBA" id="ARBA00022777"/>
    </source>
</evidence>
<dbReference type="GO" id="GO:0004674">
    <property type="term" value="F:protein serine/threonine kinase activity"/>
    <property type="evidence" value="ECO:0007669"/>
    <property type="project" value="UniProtKB-KW"/>
</dbReference>
<evidence type="ECO:0000256" key="5">
    <source>
        <dbReference type="ARBA" id="ARBA00022679"/>
    </source>
</evidence>
<evidence type="ECO:0000256" key="11">
    <source>
        <dbReference type="ARBA" id="ARBA00051680"/>
    </source>
</evidence>
<comment type="catalytic activity">
    <reaction evidence="11">
        <text>L-tyrosyl-[protein] + ATP = O-phospho-L-tyrosyl-[protein] + ADP + H(+)</text>
        <dbReference type="Rhea" id="RHEA:10596"/>
        <dbReference type="Rhea" id="RHEA-COMP:10136"/>
        <dbReference type="Rhea" id="RHEA-COMP:20101"/>
        <dbReference type="ChEBI" id="CHEBI:15378"/>
        <dbReference type="ChEBI" id="CHEBI:30616"/>
        <dbReference type="ChEBI" id="CHEBI:46858"/>
        <dbReference type="ChEBI" id="CHEBI:61978"/>
        <dbReference type="ChEBI" id="CHEBI:456216"/>
        <dbReference type="EC" id="2.7.12.1"/>
    </reaction>
</comment>
<dbReference type="EC" id="2.7.12.1" evidence="2"/>
<feature type="compositionally biased region" description="Polar residues" evidence="13">
    <location>
        <begin position="104"/>
        <end position="115"/>
    </location>
</feature>
<evidence type="ECO:0000256" key="1">
    <source>
        <dbReference type="ARBA" id="ARBA00008867"/>
    </source>
</evidence>
<dbReference type="InterPro" id="IPR008271">
    <property type="entry name" value="Ser/Thr_kinase_AS"/>
</dbReference>
<keyword evidence="7" id="KW-0418">Kinase</keyword>
<dbReference type="PANTHER" id="PTHR24058:SF22">
    <property type="entry name" value="DUAL SPECIFICITY TYROSINE-PHOSPHORYLATION-REGULATED KINASE 4"/>
    <property type="match status" value="1"/>
</dbReference>
<dbReference type="Gene3D" id="1.10.510.10">
    <property type="entry name" value="Transferase(Phosphotransferase) domain 1"/>
    <property type="match status" value="1"/>
</dbReference>
<dbReference type="GO" id="GO:0005634">
    <property type="term" value="C:nucleus"/>
    <property type="evidence" value="ECO:0007669"/>
    <property type="project" value="TreeGrafter"/>
</dbReference>
<evidence type="ECO:0000256" key="4">
    <source>
        <dbReference type="ARBA" id="ARBA00022553"/>
    </source>
</evidence>
<keyword evidence="4" id="KW-0597">Phosphoprotein</keyword>
<evidence type="ECO:0000256" key="13">
    <source>
        <dbReference type="SAM" id="MobiDB-lite"/>
    </source>
</evidence>